<dbReference type="PANTHER" id="PTHR24020:SF87">
    <property type="entry name" value="COLLAGEN ALPHA-1(VI) CHAIN-LIKE"/>
    <property type="match status" value="1"/>
</dbReference>
<dbReference type="InterPro" id="IPR002035">
    <property type="entry name" value="VWF_A"/>
</dbReference>
<evidence type="ECO:0008006" key="13">
    <source>
        <dbReference type="Google" id="ProtNLM"/>
    </source>
</evidence>
<evidence type="ECO:0000313" key="12">
    <source>
        <dbReference type="Proteomes" id="UP000005408"/>
    </source>
</evidence>
<dbReference type="PROSITE" id="PS00232">
    <property type="entry name" value="CADHERIN_1"/>
    <property type="match status" value="1"/>
</dbReference>
<dbReference type="SUPFAM" id="SSF53300">
    <property type="entry name" value="vWA-like"/>
    <property type="match status" value="1"/>
</dbReference>
<dbReference type="Gene3D" id="3.40.50.410">
    <property type="entry name" value="von Willebrand factor, type A domain"/>
    <property type="match status" value="1"/>
</dbReference>
<evidence type="ECO:0000259" key="10">
    <source>
        <dbReference type="PROSITE" id="PS50268"/>
    </source>
</evidence>
<dbReference type="EnsemblMetazoa" id="G2565.1">
    <property type="protein sequence ID" value="G2565.1:cds"/>
    <property type="gene ID" value="G2565"/>
</dbReference>
<feature type="domain" description="VWFA" evidence="9">
    <location>
        <begin position="29"/>
        <end position="204"/>
    </location>
</feature>
<evidence type="ECO:0000256" key="4">
    <source>
        <dbReference type="ARBA" id="ARBA00023136"/>
    </source>
</evidence>
<dbReference type="PANTHER" id="PTHR24020">
    <property type="entry name" value="COLLAGEN ALPHA"/>
    <property type="match status" value="1"/>
</dbReference>
<dbReference type="Proteomes" id="UP000005408">
    <property type="component" value="Unassembled WGS sequence"/>
</dbReference>
<dbReference type="Gene3D" id="2.60.40.60">
    <property type="entry name" value="Cadherins"/>
    <property type="match status" value="3"/>
</dbReference>
<feature type="signal peptide" evidence="8">
    <location>
        <begin position="1"/>
        <end position="21"/>
    </location>
</feature>
<evidence type="ECO:0000259" key="9">
    <source>
        <dbReference type="PROSITE" id="PS50234"/>
    </source>
</evidence>
<dbReference type="InterPro" id="IPR002126">
    <property type="entry name" value="Cadherin-like_dom"/>
</dbReference>
<dbReference type="InterPro" id="IPR050525">
    <property type="entry name" value="ECM_Assembly_Org"/>
</dbReference>
<keyword evidence="12" id="KW-1185">Reference proteome</keyword>
<evidence type="ECO:0000256" key="2">
    <source>
        <dbReference type="ARBA" id="ARBA00022737"/>
    </source>
</evidence>
<dbReference type="GO" id="GO:0007156">
    <property type="term" value="P:homophilic cell adhesion via plasma membrane adhesion molecules"/>
    <property type="evidence" value="ECO:0007669"/>
    <property type="project" value="InterPro"/>
</dbReference>
<dbReference type="SMART" id="SM00327">
    <property type="entry name" value="VWA"/>
    <property type="match status" value="1"/>
</dbReference>
<sequence>MKKDWIFLLLLTFSIAKTVEGGCGPSKSDIIFVTDESGSVGAYNFQLTLEALRDTVARLDVDSGNVRVGVMCFQSSQRTIFNLDAYSTVSSMQNAIMNIDYRSGGTKIGSAMKYTRENMFRANQGDRPYVTNIMVVMTDGVSNDNELYEAEMTKAADIVIFSVGIGNNLDLDMLNTIANDPSYFLQTEYSQLGIALSAFIESKVPCAWYCDNGEGFERGGDVSQTSSLGSNSGVTYILQDTNSGVSCCGSVESWTFYPKRSGSIYLQIWRPVTGSSYKLIGYNYVYVHSSNINRIVKYVVPDNERITVNDGDKMGWYNPGQEMIPYTSNSGFTQNRFSWGATTLGTVKSVSSPTNINAQFAIKLKLVNDSSNLWFVNSGRTIHLLDNVGFGTSVYNIVVGQRTQDILTKTMNDPSGKFTWNSDTGAVSTSGTLVNGQTYTMTFTAKKTCLNTTISGGTLSVKVSNTPPRITSLPAMMTLSENQQSSITLHVLTVADDTDSSVTCSIDSVDPSSATSKFSLTSATAMSYNLILNSNPEFNYTNDKKYTIKLSCTDGKNSPVYGYFKLFLQRNVRPYLSNIPANGFSYSASSRSNMTDFITLTTTDPDNTDFTYAFEYCGPYSCPLWMLDETTGLVEYNQSMGGWWKGGFNVGFSVTDGQTKSKSKYIPVHLTGYRYSPSFISLPTVSKLVINEKIPPNQFLFTVTFYDLDVDTLTPTFTISNGDWTYFTIKDNTDVYTSNTQIDYESLSRTSYLITASVSDGTSTVSKSFTIKIDNVNEAPSFQTTVYTVTADEGPAGTQLTPYPPSYVFTDVDVGDTHFFTLDCGQSTRYFSFDTSNGAISFGRAVDVDSGAPRLTSCKVKVYDQGHLTDSADLHITVYDINDNGPRFDQTYYTYSVTPGVTPGTVIGLITLTDADLTDPHNAIGRVWFENQPTDSKGQEYFAYNNVTREFSVAQNLSQYFFGSYLEFQLKARDLGSPQLEATANIVILFEAMTTTVAMPTTETPGSFGNDAKNALWMSAVGMGGAGLLLTGGYVALKACCSSASGLSSLGGSGGPLNVSSSDPAANDKPEQKKKPKKAKSKGRDKVFKDGNMV</sequence>
<organism evidence="11 12">
    <name type="scientific">Magallana gigas</name>
    <name type="common">Pacific oyster</name>
    <name type="synonym">Crassostrea gigas</name>
    <dbReference type="NCBI Taxonomy" id="29159"/>
    <lineage>
        <taxon>Eukaryota</taxon>
        <taxon>Metazoa</taxon>
        <taxon>Spiralia</taxon>
        <taxon>Lophotrochozoa</taxon>
        <taxon>Mollusca</taxon>
        <taxon>Bivalvia</taxon>
        <taxon>Autobranchia</taxon>
        <taxon>Pteriomorphia</taxon>
        <taxon>Ostreida</taxon>
        <taxon>Ostreoidea</taxon>
        <taxon>Ostreidae</taxon>
        <taxon>Magallana</taxon>
    </lineage>
</organism>
<dbReference type="SMART" id="SM00112">
    <property type="entry name" value="CA"/>
    <property type="match status" value="2"/>
</dbReference>
<feature type="compositionally biased region" description="Basic and acidic residues" evidence="6">
    <location>
        <begin position="1082"/>
        <end position="1094"/>
    </location>
</feature>
<dbReference type="AlphaFoldDB" id="A0A8W8KWZ5"/>
<dbReference type="PROSITE" id="PS50268">
    <property type="entry name" value="CADHERIN_2"/>
    <property type="match status" value="3"/>
</dbReference>
<evidence type="ECO:0000256" key="6">
    <source>
        <dbReference type="SAM" id="MobiDB-lite"/>
    </source>
</evidence>
<feature type="region of interest" description="Disordered" evidence="6">
    <location>
        <begin position="1051"/>
        <end position="1094"/>
    </location>
</feature>
<comment type="subcellular location">
    <subcellularLocation>
        <location evidence="1">Membrane</location>
    </subcellularLocation>
</comment>
<evidence type="ECO:0000256" key="5">
    <source>
        <dbReference type="PROSITE-ProRule" id="PRU00043"/>
    </source>
</evidence>
<reference evidence="11" key="1">
    <citation type="submission" date="2022-08" db="UniProtKB">
        <authorList>
            <consortium name="EnsemblMetazoa"/>
        </authorList>
    </citation>
    <scope>IDENTIFICATION</scope>
    <source>
        <strain evidence="11">05x7-T-G4-1.051#20</strain>
    </source>
</reference>
<feature type="chain" id="PRO_5036461802" description="Protocadherin Fat 4" evidence="8">
    <location>
        <begin position="22"/>
        <end position="1094"/>
    </location>
</feature>
<dbReference type="OrthoDB" id="10256829at2759"/>
<keyword evidence="8" id="KW-0732">Signal</keyword>
<keyword evidence="7" id="KW-1133">Transmembrane helix</keyword>
<keyword evidence="7" id="KW-0812">Transmembrane</keyword>
<evidence type="ECO:0000256" key="8">
    <source>
        <dbReference type="SAM" id="SignalP"/>
    </source>
</evidence>
<keyword evidence="4 7" id="KW-0472">Membrane</keyword>
<accession>A0A8W8KWZ5</accession>
<dbReference type="GO" id="GO:0005886">
    <property type="term" value="C:plasma membrane"/>
    <property type="evidence" value="ECO:0007669"/>
    <property type="project" value="InterPro"/>
</dbReference>
<feature type="transmembrane region" description="Helical" evidence="7">
    <location>
        <begin position="1015"/>
        <end position="1037"/>
    </location>
</feature>
<dbReference type="InterPro" id="IPR015919">
    <property type="entry name" value="Cadherin-like_sf"/>
</dbReference>
<evidence type="ECO:0000313" key="11">
    <source>
        <dbReference type="EnsemblMetazoa" id="G2565.1:cds"/>
    </source>
</evidence>
<dbReference type="PROSITE" id="PS50234">
    <property type="entry name" value="VWFA"/>
    <property type="match status" value="1"/>
</dbReference>
<keyword evidence="3 5" id="KW-0106">Calcium</keyword>
<keyword evidence="2" id="KW-0677">Repeat</keyword>
<name>A0A8W8KWZ5_MAGGI</name>
<dbReference type="Pfam" id="PF00092">
    <property type="entry name" value="VWA"/>
    <property type="match status" value="1"/>
</dbReference>
<evidence type="ECO:0000256" key="7">
    <source>
        <dbReference type="SAM" id="Phobius"/>
    </source>
</evidence>
<proteinExistence type="predicted"/>
<dbReference type="OMA" id="FTYAFEY"/>
<dbReference type="SUPFAM" id="SSF49313">
    <property type="entry name" value="Cadherin-like"/>
    <property type="match status" value="3"/>
</dbReference>
<dbReference type="PRINTS" id="PR00453">
    <property type="entry name" value="VWFADOMAIN"/>
</dbReference>
<dbReference type="InterPro" id="IPR020894">
    <property type="entry name" value="Cadherin_CS"/>
</dbReference>
<evidence type="ECO:0000256" key="3">
    <source>
        <dbReference type="ARBA" id="ARBA00022837"/>
    </source>
</evidence>
<dbReference type="CDD" id="cd11304">
    <property type="entry name" value="Cadherin_repeat"/>
    <property type="match status" value="3"/>
</dbReference>
<protein>
    <recommendedName>
        <fullName evidence="13">Protocadherin Fat 4</fullName>
    </recommendedName>
</protein>
<feature type="domain" description="Cadherin" evidence="10">
    <location>
        <begin position="889"/>
        <end position="1002"/>
    </location>
</feature>
<feature type="domain" description="Cadherin" evidence="10">
    <location>
        <begin position="682"/>
        <end position="782"/>
    </location>
</feature>
<evidence type="ECO:0000256" key="1">
    <source>
        <dbReference type="ARBA" id="ARBA00004370"/>
    </source>
</evidence>
<dbReference type="GO" id="GO:0005509">
    <property type="term" value="F:calcium ion binding"/>
    <property type="evidence" value="ECO:0007669"/>
    <property type="project" value="UniProtKB-UniRule"/>
</dbReference>
<feature type="domain" description="Cadherin" evidence="10">
    <location>
        <begin position="782"/>
        <end position="888"/>
    </location>
</feature>
<dbReference type="InterPro" id="IPR036465">
    <property type="entry name" value="vWFA_dom_sf"/>
</dbReference>